<evidence type="ECO:0000313" key="3">
    <source>
        <dbReference type="Proteomes" id="UP000245119"/>
    </source>
</evidence>
<dbReference type="OrthoDB" id="6162555at2759"/>
<protein>
    <submittedName>
        <fullName evidence="2">Uncharacterized protein</fullName>
    </submittedName>
</protein>
<gene>
    <name evidence="2" type="ORF">C0Q70_04540</name>
</gene>
<feature type="transmembrane region" description="Helical" evidence="1">
    <location>
        <begin position="6"/>
        <end position="27"/>
    </location>
</feature>
<dbReference type="STRING" id="400727.A0A2T7PIR2"/>
<keyword evidence="1" id="KW-0472">Membrane</keyword>
<dbReference type="EMBL" id="PZQS01000003">
    <property type="protein sequence ID" value="PVD33287.1"/>
    <property type="molecule type" value="Genomic_DNA"/>
</dbReference>
<evidence type="ECO:0000313" key="2">
    <source>
        <dbReference type="EMBL" id="PVD33287.1"/>
    </source>
</evidence>
<comment type="caution">
    <text evidence="2">The sequence shown here is derived from an EMBL/GenBank/DDBJ whole genome shotgun (WGS) entry which is preliminary data.</text>
</comment>
<organism evidence="2 3">
    <name type="scientific">Pomacea canaliculata</name>
    <name type="common">Golden apple snail</name>
    <dbReference type="NCBI Taxonomy" id="400727"/>
    <lineage>
        <taxon>Eukaryota</taxon>
        <taxon>Metazoa</taxon>
        <taxon>Spiralia</taxon>
        <taxon>Lophotrochozoa</taxon>
        <taxon>Mollusca</taxon>
        <taxon>Gastropoda</taxon>
        <taxon>Caenogastropoda</taxon>
        <taxon>Architaenioglossa</taxon>
        <taxon>Ampullarioidea</taxon>
        <taxon>Ampullariidae</taxon>
        <taxon>Pomacea</taxon>
    </lineage>
</organism>
<keyword evidence="3" id="KW-1185">Reference proteome</keyword>
<reference evidence="2 3" key="1">
    <citation type="submission" date="2018-04" db="EMBL/GenBank/DDBJ databases">
        <title>The genome of golden apple snail Pomacea canaliculata provides insight into stress tolerance and invasive adaptation.</title>
        <authorList>
            <person name="Liu C."/>
            <person name="Liu B."/>
            <person name="Ren Y."/>
            <person name="Zhang Y."/>
            <person name="Wang H."/>
            <person name="Li S."/>
            <person name="Jiang F."/>
            <person name="Yin L."/>
            <person name="Zhang G."/>
            <person name="Qian W."/>
            <person name="Fan W."/>
        </authorList>
    </citation>
    <scope>NUCLEOTIDE SEQUENCE [LARGE SCALE GENOMIC DNA]</scope>
    <source>
        <strain evidence="2">SZHN2017</strain>
        <tissue evidence="2">Muscle</tissue>
    </source>
</reference>
<keyword evidence="1" id="KW-1133">Transmembrane helix</keyword>
<feature type="transmembrane region" description="Helical" evidence="1">
    <location>
        <begin position="142"/>
        <end position="165"/>
    </location>
</feature>
<feature type="transmembrane region" description="Helical" evidence="1">
    <location>
        <begin position="103"/>
        <end position="122"/>
    </location>
</feature>
<dbReference type="Proteomes" id="UP000245119">
    <property type="component" value="Linkage Group LG3"/>
</dbReference>
<sequence>MMRNPFITPGISPVTFSSVTALTRCYLEALQVRRKRSAEMSQQDDLHSGSGRFQRQAGSQATVEVVDVVRNSSDPKVTQVSFYVTEDGSYVPSSTATTVFSKFSLSYISAILAYPVLSPIRALSADVAAPQPSTFDTDNTRLFVVAVVLPSLLLLMLLAAVAFIFHRYRSSRTPVVSSADVVPTKYQRGETLDDYNLHVDVERGEIVDRTPRHTPEPPFLREYIPSKYGRPVGVFHKTADKGLPTSKQQMIDMWLRSEGPRPVGSMESIDSVAKSDTFLYRKKYYGPELYALQKKKMQQLDAHQEFPYNNYFNGLGSTPESYTEDKEETDCE</sequence>
<keyword evidence="1" id="KW-0812">Transmembrane</keyword>
<dbReference type="AlphaFoldDB" id="A0A2T7PIR2"/>
<name>A0A2T7PIR2_POMCA</name>
<accession>A0A2T7PIR2</accession>
<evidence type="ECO:0000256" key="1">
    <source>
        <dbReference type="SAM" id="Phobius"/>
    </source>
</evidence>
<proteinExistence type="predicted"/>